<evidence type="ECO:0000313" key="4">
    <source>
        <dbReference type="Proteomes" id="UP000217918"/>
    </source>
</evidence>
<dbReference type="AlphaFoldDB" id="A0A0D0FCH5"/>
<feature type="signal peptide" evidence="1">
    <location>
        <begin position="1"/>
        <end position="26"/>
    </location>
</feature>
<dbReference type="Proteomes" id="UP000217918">
    <property type="component" value="Unassembled WGS sequence"/>
</dbReference>
<proteinExistence type="predicted"/>
<evidence type="ECO:0008006" key="6">
    <source>
        <dbReference type="Google" id="ProtNLM"/>
    </source>
</evidence>
<organism evidence="2 4">
    <name type="scientific">Levilactobacillus brevis</name>
    <name type="common">Lactobacillus brevis</name>
    <dbReference type="NCBI Taxonomy" id="1580"/>
    <lineage>
        <taxon>Bacteria</taxon>
        <taxon>Bacillati</taxon>
        <taxon>Bacillota</taxon>
        <taxon>Bacilli</taxon>
        <taxon>Lactobacillales</taxon>
        <taxon>Lactobacillaceae</taxon>
        <taxon>Levilactobacillus</taxon>
    </lineage>
</organism>
<dbReference type="RefSeq" id="WP_024526011.1">
    <property type="nucleotide sequence ID" value="NZ_CP024635.1"/>
</dbReference>
<dbReference type="Proteomes" id="UP000307074">
    <property type="component" value="Chromosome"/>
</dbReference>
<sequence length="375" mass="42695">MKKIFALTVVGLAIGLNGGLINSAQAAQPKTSFKHIVYDDNHSYYHYTAVAYHAKRATKNAYIWNNTHTKKLYNLKSFPTYTWFLTATGTYKGNHNWIQVTNTPGTKTGWIYRPQLVKGFNPKGYQITHRRFLQPTYAGDYYHVTSATKNAYLWDWTHTKKRLNLKNYTNQNLYRSNSVQISHNGKTSWYYYVGVPQNGQTIYGYVPSSAVTAGKTTNHSGRNLLFPDDFVSTKDYVHYLNDSKYQKLARSMVKLFPNTPVDLGLSRIAAYNYATNDTWDEDAPEAISTKGYTKIVPFTSVATYLMNHKTQTNTQKLAAIKKLLAKQGYPQSKRTKLSDYKLGIYVINNVMGGRTNEDGSVHKGNWYGLIIGQKD</sequence>
<reference evidence="2 4" key="1">
    <citation type="submission" date="2017-09" db="EMBL/GenBank/DDBJ databases">
        <title>Genome sequence of Lactobacillus brevis D7.</title>
        <authorList>
            <person name="Kwon M.-S."/>
            <person name="Lim S.K."/>
            <person name="Choi H.-J."/>
        </authorList>
    </citation>
    <scope>NUCLEOTIDE SEQUENCE [LARGE SCALE GENOMIC DNA]</scope>
    <source>
        <strain evidence="2 4">D7</strain>
    </source>
</reference>
<gene>
    <name evidence="2" type="ORF">CNR29_00285</name>
    <name evidence="3" type="ORF">UCCLBBS449_0055</name>
</gene>
<evidence type="ECO:0000256" key="1">
    <source>
        <dbReference type="SAM" id="SignalP"/>
    </source>
</evidence>
<evidence type="ECO:0000313" key="2">
    <source>
        <dbReference type="EMBL" id="PBQ22534.1"/>
    </source>
</evidence>
<evidence type="ECO:0000313" key="3">
    <source>
        <dbReference type="EMBL" id="QCZ52056.1"/>
    </source>
</evidence>
<dbReference type="EMBL" id="NVYO01000001">
    <property type="protein sequence ID" value="PBQ22534.1"/>
    <property type="molecule type" value="Genomic_DNA"/>
</dbReference>
<protein>
    <recommendedName>
        <fullName evidence="6">D-alanyl-D-alanine carboxypeptidase</fullName>
    </recommendedName>
</protein>
<dbReference type="EMBL" id="CP031198">
    <property type="protein sequence ID" value="QCZ52056.1"/>
    <property type="molecule type" value="Genomic_DNA"/>
</dbReference>
<keyword evidence="1" id="KW-0732">Signal</keyword>
<reference evidence="3 5" key="2">
    <citation type="submission" date="2018-07" db="EMBL/GenBank/DDBJ databases">
        <authorList>
            <person name="Feyereisen M."/>
        </authorList>
    </citation>
    <scope>NUCLEOTIDE SEQUENCE [LARGE SCALE GENOMIC DNA]</scope>
    <source>
        <strain evidence="3 5">UCCLBBS449</strain>
    </source>
</reference>
<name>A0A0D0FCH5_LEVBR</name>
<feature type="chain" id="PRO_5014222568" description="D-alanyl-D-alanine carboxypeptidase" evidence="1">
    <location>
        <begin position="27"/>
        <end position="375"/>
    </location>
</feature>
<accession>A0A0D0FCH5</accession>
<evidence type="ECO:0000313" key="5">
    <source>
        <dbReference type="Proteomes" id="UP000307074"/>
    </source>
</evidence>